<accession>A0ABV2AZA0</accession>
<organism evidence="2 3">
    <name type="scientific">Salinisphaera dokdonensis CL-ES53</name>
    <dbReference type="NCBI Taxonomy" id="1304272"/>
    <lineage>
        <taxon>Bacteria</taxon>
        <taxon>Pseudomonadati</taxon>
        <taxon>Pseudomonadota</taxon>
        <taxon>Gammaproteobacteria</taxon>
        <taxon>Salinisphaerales</taxon>
        <taxon>Salinisphaeraceae</taxon>
        <taxon>Salinisphaera</taxon>
    </lineage>
</organism>
<dbReference type="PANTHER" id="PTHR15887">
    <property type="entry name" value="TRANSMEMBRANE PROTEIN 69"/>
    <property type="match status" value="1"/>
</dbReference>
<proteinExistence type="predicted"/>
<dbReference type="RefSeq" id="WP_353109869.1">
    <property type="nucleotide sequence ID" value="NZ_APND01000001.1"/>
</dbReference>
<gene>
    <name evidence="2" type="ORF">SADO_05380</name>
</gene>
<dbReference type="EMBL" id="APND01000001">
    <property type="protein sequence ID" value="MES1928665.1"/>
    <property type="molecule type" value="Genomic_DNA"/>
</dbReference>
<keyword evidence="1" id="KW-0812">Transmembrane</keyword>
<keyword evidence="1" id="KW-1133">Transmembrane helix</keyword>
<dbReference type="Proteomes" id="UP001460888">
    <property type="component" value="Unassembled WGS sequence"/>
</dbReference>
<protein>
    <recommendedName>
        <fullName evidence="4">DUF3429 domain-containing protein</fullName>
    </recommendedName>
</protein>
<keyword evidence="1" id="KW-0472">Membrane</keyword>
<keyword evidence="3" id="KW-1185">Reference proteome</keyword>
<name>A0ABV2AZA0_9GAMM</name>
<evidence type="ECO:0000256" key="1">
    <source>
        <dbReference type="SAM" id="Phobius"/>
    </source>
</evidence>
<dbReference type="PANTHER" id="PTHR15887:SF1">
    <property type="entry name" value="TRANSMEMBRANE PROTEIN 69"/>
    <property type="match status" value="1"/>
</dbReference>
<evidence type="ECO:0008006" key="4">
    <source>
        <dbReference type="Google" id="ProtNLM"/>
    </source>
</evidence>
<feature type="transmembrane region" description="Helical" evidence="1">
    <location>
        <begin position="82"/>
        <end position="109"/>
    </location>
</feature>
<reference evidence="2 3" key="1">
    <citation type="submission" date="2013-03" db="EMBL/GenBank/DDBJ databases">
        <title>Salinisphaera dokdonensis CL-ES53 Genome Sequencing.</title>
        <authorList>
            <person name="Li C."/>
            <person name="Lai Q."/>
            <person name="Shao Z."/>
        </authorList>
    </citation>
    <scope>NUCLEOTIDE SEQUENCE [LARGE SCALE GENOMIC DNA]</scope>
    <source>
        <strain evidence="2 3">CL-ES53</strain>
    </source>
</reference>
<feature type="transmembrane region" description="Helical" evidence="1">
    <location>
        <begin position="129"/>
        <end position="146"/>
    </location>
</feature>
<evidence type="ECO:0000313" key="2">
    <source>
        <dbReference type="EMBL" id="MES1928665.1"/>
    </source>
</evidence>
<feature type="transmembrane region" description="Helical" evidence="1">
    <location>
        <begin position="41"/>
        <end position="61"/>
    </location>
</feature>
<dbReference type="Pfam" id="PF11911">
    <property type="entry name" value="DUF3429"/>
    <property type="match status" value="1"/>
</dbReference>
<sequence length="148" mass="15894">MAKKRSALSAAVALGLLALLPFAFGVYYAHAGSSLDARTALRWLLPYLATIVAFIGGVQWGRMLSRGQAAGRDMTLAVLPAIVAWGALLTAAPWRGLLLVAALVAAWLIDEHGARQGWQTRGFLQLRRLLTLVVTACVATIAWRVMRG</sequence>
<evidence type="ECO:0000313" key="3">
    <source>
        <dbReference type="Proteomes" id="UP001460888"/>
    </source>
</evidence>
<dbReference type="InterPro" id="IPR021836">
    <property type="entry name" value="DUF3429"/>
</dbReference>
<comment type="caution">
    <text evidence="2">The sequence shown here is derived from an EMBL/GenBank/DDBJ whole genome shotgun (WGS) entry which is preliminary data.</text>
</comment>